<proteinExistence type="predicted"/>
<dbReference type="EMBL" id="CP031023">
    <property type="protein sequence ID" value="AZA15961.1"/>
    <property type="molecule type" value="Genomic_DNA"/>
</dbReference>
<sequence>MIFPEIDVKQTALNVQTFFNDTVPRILNLAGRSINDLTKPEEWQKHYQEESTGNEYEQAVDALIEAIGIMRDGDVYHYHRTLLIDCYIKRKSNLDEEIKLRLGERTVNKYRQQACTEFAECFEGVKARRGLNIDSMLVETCGECAV</sequence>
<dbReference type="AlphaFoldDB" id="A0A3G6JDL3"/>
<accession>A0A3G6JDL3</accession>
<evidence type="ECO:0000313" key="1">
    <source>
        <dbReference type="EMBL" id="AZA15961.1"/>
    </source>
</evidence>
<name>A0A3G6JDL3_LACDL</name>
<gene>
    <name evidence="1" type="ORF">DQL93_04925</name>
</gene>
<reference evidence="1" key="1">
    <citation type="submission" date="2018-07" db="EMBL/GenBank/DDBJ databases">
        <authorList>
            <person name="Somerville V."/>
        </authorList>
    </citation>
    <scope>NUCLEOTIDE SEQUENCE</scope>
    <source>
        <strain evidence="1">NWC_2_2</strain>
    </source>
</reference>
<organism evidence="1">
    <name type="scientific">Lactobacillus delbrueckii subsp. lactis</name>
    <dbReference type="NCBI Taxonomy" id="29397"/>
    <lineage>
        <taxon>Bacteria</taxon>
        <taxon>Bacillati</taxon>
        <taxon>Bacillota</taxon>
        <taxon>Bacilli</taxon>
        <taxon>Lactobacillales</taxon>
        <taxon>Lactobacillaceae</taxon>
        <taxon>Lactobacillus</taxon>
    </lineage>
</organism>
<protein>
    <submittedName>
        <fullName evidence="1">Uncharacterized protein</fullName>
    </submittedName>
</protein>